<dbReference type="InterPro" id="IPR000873">
    <property type="entry name" value="AMP-dep_synth/lig_dom"/>
</dbReference>
<accession>A0A137P363</accession>
<evidence type="ECO:0000259" key="4">
    <source>
        <dbReference type="Pfam" id="PF00501"/>
    </source>
</evidence>
<dbReference type="PROSITE" id="PS00455">
    <property type="entry name" value="AMP_BINDING"/>
    <property type="match status" value="1"/>
</dbReference>
<dbReference type="EMBL" id="KQ964534">
    <property type="protein sequence ID" value="KXN69452.1"/>
    <property type="molecule type" value="Genomic_DNA"/>
</dbReference>
<dbReference type="OrthoDB" id="6509636at2759"/>
<dbReference type="AlphaFoldDB" id="A0A137P363"/>
<keyword evidence="3" id="KW-1133">Transmembrane helix</keyword>
<feature type="transmembrane region" description="Helical" evidence="3">
    <location>
        <begin position="236"/>
        <end position="257"/>
    </location>
</feature>
<dbReference type="PANTHER" id="PTHR24096:SF149">
    <property type="entry name" value="AMP-BINDING DOMAIN-CONTAINING PROTEIN-RELATED"/>
    <property type="match status" value="1"/>
</dbReference>
<keyword evidence="3" id="KW-0472">Membrane</keyword>
<dbReference type="InterPro" id="IPR045851">
    <property type="entry name" value="AMP-bd_C_sf"/>
</dbReference>
<feature type="domain" description="AMP-dependent synthetase/ligase" evidence="4">
    <location>
        <begin position="39"/>
        <end position="402"/>
    </location>
</feature>
<comment type="similarity">
    <text evidence="1">Belongs to the ATP-dependent AMP-binding enzyme family.</text>
</comment>
<proteinExistence type="inferred from homology"/>
<dbReference type="InterPro" id="IPR025110">
    <property type="entry name" value="AMP-bd_C"/>
</dbReference>
<keyword evidence="7" id="KW-1185">Reference proteome</keyword>
<dbReference type="Pfam" id="PF00501">
    <property type="entry name" value="AMP-binding"/>
    <property type="match status" value="1"/>
</dbReference>
<dbReference type="Gene3D" id="3.40.50.12780">
    <property type="entry name" value="N-terminal domain of ligase-like"/>
    <property type="match status" value="1"/>
</dbReference>
<dbReference type="CDD" id="cd05911">
    <property type="entry name" value="Firefly_Luc_like"/>
    <property type="match status" value="1"/>
</dbReference>
<evidence type="ECO:0000313" key="7">
    <source>
        <dbReference type="Proteomes" id="UP000070444"/>
    </source>
</evidence>
<organism evidence="6 7">
    <name type="scientific">Conidiobolus coronatus (strain ATCC 28846 / CBS 209.66 / NRRL 28638)</name>
    <name type="common">Delacroixia coronata</name>
    <dbReference type="NCBI Taxonomy" id="796925"/>
    <lineage>
        <taxon>Eukaryota</taxon>
        <taxon>Fungi</taxon>
        <taxon>Fungi incertae sedis</taxon>
        <taxon>Zoopagomycota</taxon>
        <taxon>Entomophthoromycotina</taxon>
        <taxon>Entomophthoromycetes</taxon>
        <taxon>Entomophthorales</taxon>
        <taxon>Ancylistaceae</taxon>
        <taxon>Conidiobolus</taxon>
    </lineage>
</organism>
<dbReference type="Proteomes" id="UP000070444">
    <property type="component" value="Unassembled WGS sequence"/>
</dbReference>
<dbReference type="SUPFAM" id="SSF56801">
    <property type="entry name" value="Acetyl-CoA synthetase-like"/>
    <property type="match status" value="1"/>
</dbReference>
<evidence type="ECO:0000256" key="2">
    <source>
        <dbReference type="ARBA" id="ARBA00022598"/>
    </source>
</evidence>
<evidence type="ECO:0000256" key="3">
    <source>
        <dbReference type="SAM" id="Phobius"/>
    </source>
</evidence>
<gene>
    <name evidence="6" type="ORF">CONCODRAFT_8139</name>
</gene>
<dbReference type="InterPro" id="IPR020845">
    <property type="entry name" value="AMP-binding_CS"/>
</dbReference>
<feature type="domain" description="AMP-binding enzyme C-terminal" evidence="5">
    <location>
        <begin position="453"/>
        <end position="533"/>
    </location>
</feature>
<sequence length="549" mass="60644">MTNNKQIIHKSPRKPITIPDNITLSDFVLNHGNKASNLNYPCFSDAFTKESMSHEELRSVVPKIASGLHNNFGVVKDDIVAVFAPNHINFGSCLLGIVDLGAVISAANYVYTPSELAHLLKIVQPKVLVTVPELLEVAQKAIQDPELKNVKLAFLSNEGCPKNPSIPTFKQIQSTKPYPKLNFSNNTQSKNQVAAILFSSGTTGVPKGVMLSHYNLISNMKQSLEVLGHYYKPRNAFISVLPFFHVFALMVDMLLIMHGGCSTNIIKKFDLKTYLEIIDKNVIQVSFVAPPVLVGVAKHPMVKDYNMSNLKCFFSGAAPLSKELEEEIFNKFGINCTQGYGMSELSPISHANDVPDKRSGSVGYTITNMESIIVDVETGEYLGTNKRGELRLKGPNVMMGYYKNEQATKETFDENGFMKTGDIVYIDDDGYVYVVDRLKELIKVKGFQVPPAELEALLLTHPDVADACVIGVPDNTSGELPKAFITLKNPAATNKPEIIKNIHAYFAEKLAHYKQLKGGIEIIDQIPKSASGKILRRVLRDLGDKKAKL</sequence>
<evidence type="ECO:0000259" key="5">
    <source>
        <dbReference type="Pfam" id="PF13193"/>
    </source>
</evidence>
<dbReference type="InterPro" id="IPR042099">
    <property type="entry name" value="ANL_N_sf"/>
</dbReference>
<dbReference type="STRING" id="796925.A0A137P363"/>
<keyword evidence="2" id="KW-0436">Ligase</keyword>
<dbReference type="FunFam" id="3.30.300.30:FF:000007">
    <property type="entry name" value="4-coumarate--CoA ligase 2"/>
    <property type="match status" value="1"/>
</dbReference>
<name>A0A137P363_CONC2</name>
<dbReference type="PANTHER" id="PTHR24096">
    <property type="entry name" value="LONG-CHAIN-FATTY-ACID--COA LIGASE"/>
    <property type="match status" value="1"/>
</dbReference>
<reference evidence="6 7" key="1">
    <citation type="journal article" date="2015" name="Genome Biol. Evol.">
        <title>Phylogenomic analyses indicate that early fungi evolved digesting cell walls of algal ancestors of land plants.</title>
        <authorList>
            <person name="Chang Y."/>
            <person name="Wang S."/>
            <person name="Sekimoto S."/>
            <person name="Aerts A.L."/>
            <person name="Choi C."/>
            <person name="Clum A."/>
            <person name="LaButti K.M."/>
            <person name="Lindquist E.A."/>
            <person name="Yee Ngan C."/>
            <person name="Ohm R.A."/>
            <person name="Salamov A.A."/>
            <person name="Grigoriev I.V."/>
            <person name="Spatafora J.W."/>
            <person name="Berbee M.L."/>
        </authorList>
    </citation>
    <scope>NUCLEOTIDE SEQUENCE [LARGE SCALE GENOMIC DNA]</scope>
    <source>
        <strain evidence="6 7">NRRL 28638</strain>
    </source>
</reference>
<evidence type="ECO:0000256" key="1">
    <source>
        <dbReference type="ARBA" id="ARBA00006432"/>
    </source>
</evidence>
<dbReference type="Gene3D" id="3.30.300.30">
    <property type="match status" value="1"/>
</dbReference>
<evidence type="ECO:0000313" key="6">
    <source>
        <dbReference type="EMBL" id="KXN69452.1"/>
    </source>
</evidence>
<dbReference type="Pfam" id="PF13193">
    <property type="entry name" value="AMP-binding_C"/>
    <property type="match status" value="1"/>
</dbReference>
<dbReference type="GO" id="GO:0016405">
    <property type="term" value="F:CoA-ligase activity"/>
    <property type="evidence" value="ECO:0007669"/>
    <property type="project" value="TreeGrafter"/>
</dbReference>
<dbReference type="OMA" id="THASGMQ"/>
<protein>
    <submittedName>
        <fullName evidence="6">Acetyl-CoA synthetase-like protein</fullName>
    </submittedName>
</protein>
<keyword evidence="3" id="KW-0812">Transmembrane</keyword>